<organism evidence="1 2">
    <name type="scientific">Euplotes crassus</name>
    <dbReference type="NCBI Taxonomy" id="5936"/>
    <lineage>
        <taxon>Eukaryota</taxon>
        <taxon>Sar</taxon>
        <taxon>Alveolata</taxon>
        <taxon>Ciliophora</taxon>
        <taxon>Intramacronucleata</taxon>
        <taxon>Spirotrichea</taxon>
        <taxon>Hypotrichia</taxon>
        <taxon>Euplotida</taxon>
        <taxon>Euplotidae</taxon>
        <taxon>Moneuplotes</taxon>
    </lineage>
</organism>
<evidence type="ECO:0000313" key="2">
    <source>
        <dbReference type="Proteomes" id="UP001295684"/>
    </source>
</evidence>
<evidence type="ECO:0000313" key="1">
    <source>
        <dbReference type="EMBL" id="CAI2379600.1"/>
    </source>
</evidence>
<reference evidence="1" key="1">
    <citation type="submission" date="2023-07" db="EMBL/GenBank/DDBJ databases">
        <authorList>
            <consortium name="AG Swart"/>
            <person name="Singh M."/>
            <person name="Singh A."/>
            <person name="Seah K."/>
            <person name="Emmerich C."/>
        </authorList>
    </citation>
    <scope>NUCLEOTIDE SEQUENCE</scope>
    <source>
        <strain evidence="1">DP1</strain>
    </source>
</reference>
<gene>
    <name evidence="1" type="ORF">ECRASSUSDP1_LOCUS21012</name>
</gene>
<dbReference type="Proteomes" id="UP001295684">
    <property type="component" value="Unassembled WGS sequence"/>
</dbReference>
<name>A0AAD1XWN8_EUPCR</name>
<accession>A0AAD1XWN8</accession>
<protein>
    <submittedName>
        <fullName evidence="1">Uncharacterized protein</fullName>
    </submittedName>
</protein>
<dbReference type="EMBL" id="CAMPGE010021456">
    <property type="protein sequence ID" value="CAI2379600.1"/>
    <property type="molecule type" value="Genomic_DNA"/>
</dbReference>
<proteinExistence type="predicted"/>
<sequence>MLLYSKIPRFFQISQKKIISYLLFTPSIKSDPVWIRSCPMVKPLAISSLPNYTSSKTYS</sequence>
<keyword evidence="2" id="KW-1185">Reference proteome</keyword>
<comment type="caution">
    <text evidence="1">The sequence shown here is derived from an EMBL/GenBank/DDBJ whole genome shotgun (WGS) entry which is preliminary data.</text>
</comment>
<dbReference type="AlphaFoldDB" id="A0AAD1XWN8"/>